<organism evidence="12 13">
    <name type="scientific">Flavonifractor plautii 1_3_50AFAA</name>
    <dbReference type="NCBI Taxonomy" id="742738"/>
    <lineage>
        <taxon>Bacteria</taxon>
        <taxon>Bacillati</taxon>
        <taxon>Bacillota</taxon>
        <taxon>Clostridia</taxon>
        <taxon>Eubacteriales</taxon>
        <taxon>Oscillospiraceae</taxon>
        <taxon>Flavonifractor</taxon>
    </lineage>
</organism>
<dbReference type="RefSeq" id="WP_024723402.1">
    <property type="nucleotide sequence ID" value="NZ_KN174164.1"/>
</dbReference>
<dbReference type="EMBL" id="ADLO01000082">
    <property type="protein sequence ID" value="KGF54652.1"/>
    <property type="molecule type" value="Genomic_DNA"/>
</dbReference>
<keyword evidence="3" id="KW-1003">Cell membrane</keyword>
<dbReference type="Gene3D" id="1.10.3720.10">
    <property type="entry name" value="MetI-like"/>
    <property type="match status" value="1"/>
</dbReference>
<reference evidence="12 13" key="1">
    <citation type="submission" date="2011-08" db="EMBL/GenBank/DDBJ databases">
        <title>The Genome Sequence of Clostridium orbiscindens 1_3_50AFAA.</title>
        <authorList>
            <consortium name="The Broad Institute Genome Sequencing Platform"/>
            <person name="Earl A."/>
            <person name="Ward D."/>
            <person name="Feldgarden M."/>
            <person name="Gevers D."/>
            <person name="Daigneault M."/>
            <person name="Strauss J."/>
            <person name="Allen-Vercoe E."/>
            <person name="Young S.K."/>
            <person name="Zeng Q."/>
            <person name="Gargeya S."/>
            <person name="Fitzgerald M."/>
            <person name="Haas B."/>
            <person name="Abouelleil A."/>
            <person name="Alvarado L."/>
            <person name="Arachchi H.M."/>
            <person name="Berlin A."/>
            <person name="Brown A."/>
            <person name="Chapman S.B."/>
            <person name="Chen Z."/>
            <person name="Dunbar C."/>
            <person name="Freedman E."/>
            <person name="Gearin G."/>
            <person name="Gellesch M."/>
            <person name="Goldberg J."/>
            <person name="Griggs A."/>
            <person name="Gujja S."/>
            <person name="Heiman D."/>
            <person name="Howarth C."/>
            <person name="Larson L."/>
            <person name="Lui A."/>
            <person name="MacDonald P.J.P."/>
            <person name="Montmayeur A."/>
            <person name="Murphy C."/>
            <person name="Neiman D."/>
            <person name="Pearson M."/>
            <person name="Priest M."/>
            <person name="Roberts A."/>
            <person name="Saif S."/>
            <person name="Shea T."/>
            <person name="Shenoy N."/>
            <person name="Sisk P."/>
            <person name="Stolte C."/>
            <person name="Sykes S."/>
            <person name="Wortman J."/>
            <person name="Nusbaum C."/>
            <person name="Birren B."/>
        </authorList>
    </citation>
    <scope>NUCLEOTIDE SEQUENCE [LARGE SCALE GENOMIC DNA]</scope>
    <source>
        <strain evidence="12 13">1_3_50AFAA</strain>
    </source>
</reference>
<keyword evidence="2 10" id="KW-0813">Transport</keyword>
<feature type="transmembrane region" description="Helical" evidence="10">
    <location>
        <begin position="45"/>
        <end position="65"/>
    </location>
</feature>
<comment type="caution">
    <text evidence="12">The sequence shown here is derived from an EMBL/GenBank/DDBJ whole genome shotgun (WGS) entry which is preliminary data.</text>
</comment>
<dbReference type="InterPro" id="IPR035906">
    <property type="entry name" value="MetI-like_sf"/>
</dbReference>
<comment type="similarity">
    <text evidence="9">Belongs to the binding-protein-dependent transport system permease family. OppBC subfamily.</text>
</comment>
<dbReference type="Pfam" id="PF12911">
    <property type="entry name" value="OppC_N"/>
    <property type="match status" value="1"/>
</dbReference>
<evidence type="ECO:0000256" key="3">
    <source>
        <dbReference type="ARBA" id="ARBA00022475"/>
    </source>
</evidence>
<keyword evidence="5" id="KW-0571">Peptide transport</keyword>
<evidence type="ECO:0000259" key="11">
    <source>
        <dbReference type="PROSITE" id="PS50928"/>
    </source>
</evidence>
<dbReference type="PANTHER" id="PTHR43386:SF24">
    <property type="entry name" value="OLIGOPEPTIDE TRANSPORT SYSTEM PERMEASE PROTEIN AMID"/>
    <property type="match status" value="1"/>
</dbReference>
<evidence type="ECO:0000313" key="13">
    <source>
        <dbReference type="Proteomes" id="UP000029585"/>
    </source>
</evidence>
<dbReference type="PATRIC" id="fig|742738.3.peg.2685"/>
<evidence type="ECO:0000256" key="10">
    <source>
        <dbReference type="RuleBase" id="RU363032"/>
    </source>
</evidence>
<dbReference type="GO" id="GO:0015833">
    <property type="term" value="P:peptide transport"/>
    <property type="evidence" value="ECO:0007669"/>
    <property type="project" value="UniProtKB-KW"/>
</dbReference>
<sequence length="440" mass="48826">MSMKETDRRWLPAERDALASEAIGGPSLTYWQDCWHRLCRNKTALLSMVVVVIVVLSAIFVPMFWPYSYEEQDLRYANIPPELEIYDLGGNSFVYVTSDYKCIDTDGSGHLLGASTLVKDDKAGRTYLYEINGKDLLVDYGVYFRAKSEFITQEAAHGDGSPVTVAEVEYLREYYGEDAPETVSLREAEHILEDKIDRFRVFYDGAQITPAKTVLNKTYIWGTDSLGRDLFIRVVYGARVSLLVGVVAALVNLVVGVLYGGIAGYFGGAVDNIMMRIVDTISSIPMMLYVILIMVVLGSGLHSIILAMGLTYWVGMVRIVRSQVLTMREQEFVSAAVLLGVPTRKILVRHLIPNAMGPIMVALTMQIPSAMFTEAFLSFIGLGVSKPQASWGALANAALPSLYTSPYQLFYPALIMSITILALNLFSDGLRDSLDPRLRK</sequence>
<dbReference type="Proteomes" id="UP000029585">
    <property type="component" value="Unassembled WGS sequence"/>
</dbReference>
<dbReference type="CDD" id="cd06261">
    <property type="entry name" value="TM_PBP2"/>
    <property type="match status" value="1"/>
</dbReference>
<dbReference type="GO" id="GO:0015031">
    <property type="term" value="P:protein transport"/>
    <property type="evidence" value="ECO:0007669"/>
    <property type="project" value="UniProtKB-KW"/>
</dbReference>
<dbReference type="InterPro" id="IPR025966">
    <property type="entry name" value="OppC_N"/>
</dbReference>
<dbReference type="GO" id="GO:0005886">
    <property type="term" value="C:plasma membrane"/>
    <property type="evidence" value="ECO:0007669"/>
    <property type="project" value="UniProtKB-SubCell"/>
</dbReference>
<dbReference type="GO" id="GO:0055085">
    <property type="term" value="P:transmembrane transport"/>
    <property type="evidence" value="ECO:0007669"/>
    <property type="project" value="InterPro"/>
</dbReference>
<proteinExistence type="inferred from homology"/>
<evidence type="ECO:0000256" key="1">
    <source>
        <dbReference type="ARBA" id="ARBA00004651"/>
    </source>
</evidence>
<keyword evidence="13" id="KW-1185">Reference proteome</keyword>
<evidence type="ECO:0000256" key="7">
    <source>
        <dbReference type="ARBA" id="ARBA00022989"/>
    </source>
</evidence>
<feature type="transmembrane region" description="Helical" evidence="10">
    <location>
        <begin position="287"/>
        <end position="312"/>
    </location>
</feature>
<feature type="transmembrane region" description="Helical" evidence="10">
    <location>
        <begin position="242"/>
        <end position="266"/>
    </location>
</feature>
<dbReference type="PROSITE" id="PS50928">
    <property type="entry name" value="ABC_TM1"/>
    <property type="match status" value="1"/>
</dbReference>
<keyword evidence="8 10" id="KW-0472">Membrane</keyword>
<evidence type="ECO:0000256" key="2">
    <source>
        <dbReference type="ARBA" id="ARBA00022448"/>
    </source>
</evidence>
<feature type="domain" description="ABC transmembrane type-1" evidence="11">
    <location>
        <begin position="238"/>
        <end position="427"/>
    </location>
</feature>
<evidence type="ECO:0000256" key="8">
    <source>
        <dbReference type="ARBA" id="ARBA00023136"/>
    </source>
</evidence>
<evidence type="ECO:0000256" key="5">
    <source>
        <dbReference type="ARBA" id="ARBA00022856"/>
    </source>
</evidence>
<keyword evidence="7 10" id="KW-1133">Transmembrane helix</keyword>
<name>A0A096CIK9_FLAPL</name>
<dbReference type="InterPro" id="IPR000515">
    <property type="entry name" value="MetI-like"/>
</dbReference>
<dbReference type="InterPro" id="IPR050366">
    <property type="entry name" value="BP-dependent_transpt_permease"/>
</dbReference>
<evidence type="ECO:0000256" key="4">
    <source>
        <dbReference type="ARBA" id="ARBA00022692"/>
    </source>
</evidence>
<keyword evidence="4 10" id="KW-0812">Transmembrane</keyword>
<evidence type="ECO:0000256" key="6">
    <source>
        <dbReference type="ARBA" id="ARBA00022927"/>
    </source>
</evidence>
<dbReference type="PANTHER" id="PTHR43386">
    <property type="entry name" value="OLIGOPEPTIDE TRANSPORT SYSTEM PERMEASE PROTEIN APPC"/>
    <property type="match status" value="1"/>
</dbReference>
<evidence type="ECO:0000256" key="9">
    <source>
        <dbReference type="ARBA" id="ARBA00024202"/>
    </source>
</evidence>
<dbReference type="HOGENOM" id="CLU_028518_1_0_9"/>
<accession>A0A096CIK9</accession>
<dbReference type="SUPFAM" id="SSF161098">
    <property type="entry name" value="MetI-like"/>
    <property type="match status" value="1"/>
</dbReference>
<dbReference type="Pfam" id="PF00528">
    <property type="entry name" value="BPD_transp_1"/>
    <property type="match status" value="1"/>
</dbReference>
<comment type="subcellular location">
    <subcellularLocation>
        <location evidence="1 10">Cell membrane</location>
        <topology evidence="1 10">Multi-pass membrane protein</topology>
    </subcellularLocation>
</comment>
<keyword evidence="6" id="KW-0653">Protein transport</keyword>
<dbReference type="eggNOG" id="COG1173">
    <property type="taxonomic scope" value="Bacteria"/>
</dbReference>
<protein>
    <recommendedName>
        <fullName evidence="11">ABC transmembrane type-1 domain-containing protein</fullName>
    </recommendedName>
</protein>
<gene>
    <name evidence="12" type="ORF">HMPREF9460_02615</name>
</gene>
<feature type="transmembrane region" description="Helical" evidence="10">
    <location>
        <begin position="409"/>
        <end position="430"/>
    </location>
</feature>
<dbReference type="AlphaFoldDB" id="A0A096CIK9"/>
<evidence type="ECO:0000313" key="12">
    <source>
        <dbReference type="EMBL" id="KGF54652.1"/>
    </source>
</evidence>